<dbReference type="EMBL" id="JAANIT010006688">
    <property type="protein sequence ID" value="KAG1530396.1"/>
    <property type="molecule type" value="Genomic_DNA"/>
</dbReference>
<dbReference type="Pfam" id="PF00106">
    <property type="entry name" value="adh_short"/>
    <property type="match status" value="1"/>
</dbReference>
<sequence>MVSYVITGTSRGIGLEFVKQISARGDTVFACARNPDKSEGLQKLVDGKKVYGIKLDTTSEKSIKEAVEEISKLAPEGVDVLINNAGIAGSYTDPEQA</sequence>
<comment type="similarity">
    <text evidence="1">Belongs to the short-chain dehydrogenases/reductases (SDR) family.</text>
</comment>
<dbReference type="Proteomes" id="UP000717996">
    <property type="component" value="Unassembled WGS sequence"/>
</dbReference>
<evidence type="ECO:0000256" key="1">
    <source>
        <dbReference type="ARBA" id="ARBA00006484"/>
    </source>
</evidence>
<dbReference type="OrthoDB" id="5840532at2759"/>
<evidence type="ECO:0000256" key="3">
    <source>
        <dbReference type="ARBA" id="ARBA00023002"/>
    </source>
</evidence>
<evidence type="ECO:0000256" key="2">
    <source>
        <dbReference type="ARBA" id="ARBA00022857"/>
    </source>
</evidence>
<keyword evidence="3" id="KW-0560">Oxidoreductase</keyword>
<dbReference type="PRINTS" id="PR00081">
    <property type="entry name" value="GDHRDH"/>
</dbReference>
<dbReference type="GO" id="GO:0005737">
    <property type="term" value="C:cytoplasm"/>
    <property type="evidence" value="ECO:0007669"/>
    <property type="project" value="TreeGrafter"/>
</dbReference>
<dbReference type="InterPro" id="IPR051468">
    <property type="entry name" value="Fungal_SecMetab_SDRs"/>
</dbReference>
<dbReference type="SUPFAM" id="SSF51735">
    <property type="entry name" value="NAD(P)-binding Rossmann-fold domains"/>
    <property type="match status" value="1"/>
</dbReference>
<dbReference type="PANTHER" id="PTHR43544">
    <property type="entry name" value="SHORT-CHAIN DEHYDROGENASE/REDUCTASE"/>
    <property type="match status" value="1"/>
</dbReference>
<dbReference type="PANTHER" id="PTHR43544:SF7">
    <property type="entry name" value="NADB-LER2"/>
    <property type="match status" value="1"/>
</dbReference>
<gene>
    <name evidence="4" type="ORF">G6F51_013854</name>
</gene>
<name>A0A9P6XQ85_RHIOR</name>
<reference evidence="4" key="1">
    <citation type="journal article" date="2020" name="Microb. Genom.">
        <title>Genetic diversity of clinical and environmental Mucorales isolates obtained from an investigation of mucormycosis cases among solid organ transplant recipients.</title>
        <authorList>
            <person name="Nguyen M.H."/>
            <person name="Kaul D."/>
            <person name="Muto C."/>
            <person name="Cheng S.J."/>
            <person name="Richter R.A."/>
            <person name="Bruno V.M."/>
            <person name="Liu G."/>
            <person name="Beyhan S."/>
            <person name="Sundermann A.J."/>
            <person name="Mounaud S."/>
            <person name="Pasculle A.W."/>
            <person name="Nierman W.C."/>
            <person name="Driscoll E."/>
            <person name="Cumbie R."/>
            <person name="Clancy C.J."/>
            <person name="Dupont C.L."/>
        </authorList>
    </citation>
    <scope>NUCLEOTIDE SEQUENCE</scope>
    <source>
        <strain evidence="4">GL16</strain>
    </source>
</reference>
<protein>
    <submittedName>
        <fullName evidence="4">Uncharacterized protein</fullName>
    </submittedName>
</protein>
<dbReference type="Gene3D" id="3.40.50.720">
    <property type="entry name" value="NAD(P)-binding Rossmann-like Domain"/>
    <property type="match status" value="1"/>
</dbReference>
<keyword evidence="2" id="KW-0521">NADP</keyword>
<dbReference type="InterPro" id="IPR036291">
    <property type="entry name" value="NAD(P)-bd_dom_sf"/>
</dbReference>
<dbReference type="AlphaFoldDB" id="A0A9P6XQ85"/>
<organism evidence="4 5">
    <name type="scientific">Rhizopus oryzae</name>
    <name type="common">Mucormycosis agent</name>
    <name type="synonym">Rhizopus arrhizus var. delemar</name>
    <dbReference type="NCBI Taxonomy" id="64495"/>
    <lineage>
        <taxon>Eukaryota</taxon>
        <taxon>Fungi</taxon>
        <taxon>Fungi incertae sedis</taxon>
        <taxon>Mucoromycota</taxon>
        <taxon>Mucoromycotina</taxon>
        <taxon>Mucoromycetes</taxon>
        <taxon>Mucorales</taxon>
        <taxon>Mucorineae</taxon>
        <taxon>Rhizopodaceae</taxon>
        <taxon>Rhizopus</taxon>
    </lineage>
</organism>
<dbReference type="InterPro" id="IPR002347">
    <property type="entry name" value="SDR_fam"/>
</dbReference>
<evidence type="ECO:0000313" key="4">
    <source>
        <dbReference type="EMBL" id="KAG1530396.1"/>
    </source>
</evidence>
<dbReference type="GO" id="GO:0016491">
    <property type="term" value="F:oxidoreductase activity"/>
    <property type="evidence" value="ECO:0007669"/>
    <property type="project" value="UniProtKB-KW"/>
</dbReference>
<accession>A0A9P6XQ85</accession>
<proteinExistence type="inferred from homology"/>
<evidence type="ECO:0000313" key="5">
    <source>
        <dbReference type="Proteomes" id="UP000717996"/>
    </source>
</evidence>
<comment type="caution">
    <text evidence="4">The sequence shown here is derived from an EMBL/GenBank/DDBJ whole genome shotgun (WGS) entry which is preliminary data.</text>
</comment>